<dbReference type="AlphaFoldDB" id="A0A9Q3VJD7"/>
<organism evidence="1 2">
    <name type="scientific">Streptomyces guryensis</name>
    <dbReference type="NCBI Taxonomy" id="2886947"/>
    <lineage>
        <taxon>Bacteria</taxon>
        <taxon>Bacillati</taxon>
        <taxon>Actinomycetota</taxon>
        <taxon>Actinomycetes</taxon>
        <taxon>Kitasatosporales</taxon>
        <taxon>Streptomycetaceae</taxon>
        <taxon>Streptomyces</taxon>
    </lineage>
</organism>
<name>A0A9Q3VJD7_9ACTN</name>
<dbReference type="GO" id="GO:0016787">
    <property type="term" value="F:hydrolase activity"/>
    <property type="evidence" value="ECO:0007669"/>
    <property type="project" value="UniProtKB-KW"/>
</dbReference>
<proteinExistence type="predicted"/>
<dbReference type="EMBL" id="JAJSBI010000002">
    <property type="protein sequence ID" value="MCD9873226.1"/>
    <property type="molecule type" value="Genomic_DNA"/>
</dbReference>
<reference evidence="1" key="1">
    <citation type="submission" date="2021-12" db="EMBL/GenBank/DDBJ databases">
        <authorList>
            <person name="Lee J.-H."/>
            <person name="Kim S.-B."/>
        </authorList>
    </citation>
    <scope>NUCLEOTIDE SEQUENCE</scope>
    <source>
        <strain evidence="1">NR30</strain>
    </source>
</reference>
<dbReference type="Proteomes" id="UP001108029">
    <property type="component" value="Unassembled WGS sequence"/>
</dbReference>
<evidence type="ECO:0000313" key="1">
    <source>
        <dbReference type="EMBL" id="MCD9873226.1"/>
    </source>
</evidence>
<evidence type="ECO:0000313" key="2">
    <source>
        <dbReference type="Proteomes" id="UP001108029"/>
    </source>
</evidence>
<keyword evidence="2" id="KW-1185">Reference proteome</keyword>
<dbReference type="RefSeq" id="WP_232647168.1">
    <property type="nucleotide sequence ID" value="NZ_JAJSBI010000002.1"/>
</dbReference>
<gene>
    <name evidence="1" type="ORF">LJ657_06005</name>
</gene>
<sequence length="53" mass="6065">MTVRLYESRAMPAPGFPVGRAEVADLLERPRHESDLSFELQPFQILTVRLRPA</sequence>
<protein>
    <submittedName>
        <fullName evidence="1">Glycosyl hydrolase-related protein</fullName>
    </submittedName>
</protein>
<accession>A0A9Q3VJD7</accession>
<keyword evidence="1" id="KW-0378">Hydrolase</keyword>
<comment type="caution">
    <text evidence="1">The sequence shown here is derived from an EMBL/GenBank/DDBJ whole genome shotgun (WGS) entry which is preliminary data.</text>
</comment>